<dbReference type="Gene3D" id="4.10.240.10">
    <property type="entry name" value="Zn(2)-C6 fungal-type DNA-binding domain"/>
    <property type="match status" value="1"/>
</dbReference>
<evidence type="ECO:0000313" key="4">
    <source>
        <dbReference type="Proteomes" id="UP001302126"/>
    </source>
</evidence>
<evidence type="ECO:0000313" key="3">
    <source>
        <dbReference type="EMBL" id="KAK4187518.1"/>
    </source>
</evidence>
<name>A0AAN6WSH9_9PEZI</name>
<dbReference type="GO" id="GO:0000981">
    <property type="term" value="F:DNA-binding transcription factor activity, RNA polymerase II-specific"/>
    <property type="evidence" value="ECO:0007669"/>
    <property type="project" value="InterPro"/>
</dbReference>
<evidence type="ECO:0000256" key="1">
    <source>
        <dbReference type="ARBA" id="ARBA00023242"/>
    </source>
</evidence>
<dbReference type="InterPro" id="IPR053178">
    <property type="entry name" value="Osmoadaptation_assoc"/>
</dbReference>
<reference evidence="3" key="1">
    <citation type="journal article" date="2023" name="Mol. Phylogenet. Evol.">
        <title>Genome-scale phylogeny and comparative genomics of the fungal order Sordariales.</title>
        <authorList>
            <person name="Hensen N."/>
            <person name="Bonometti L."/>
            <person name="Westerberg I."/>
            <person name="Brannstrom I.O."/>
            <person name="Guillou S."/>
            <person name="Cros-Aarteil S."/>
            <person name="Calhoun S."/>
            <person name="Haridas S."/>
            <person name="Kuo A."/>
            <person name="Mondo S."/>
            <person name="Pangilinan J."/>
            <person name="Riley R."/>
            <person name="LaButti K."/>
            <person name="Andreopoulos B."/>
            <person name="Lipzen A."/>
            <person name="Chen C."/>
            <person name="Yan M."/>
            <person name="Daum C."/>
            <person name="Ng V."/>
            <person name="Clum A."/>
            <person name="Steindorff A."/>
            <person name="Ohm R.A."/>
            <person name="Martin F."/>
            <person name="Silar P."/>
            <person name="Natvig D.O."/>
            <person name="Lalanne C."/>
            <person name="Gautier V."/>
            <person name="Ament-Velasquez S.L."/>
            <person name="Kruys A."/>
            <person name="Hutchinson M.I."/>
            <person name="Powell A.J."/>
            <person name="Barry K."/>
            <person name="Miller A.N."/>
            <person name="Grigoriev I.V."/>
            <person name="Debuchy R."/>
            <person name="Gladieux P."/>
            <person name="Hiltunen Thoren M."/>
            <person name="Johannesson H."/>
        </authorList>
    </citation>
    <scope>NUCLEOTIDE SEQUENCE</scope>
    <source>
        <strain evidence="3">PSN309</strain>
    </source>
</reference>
<dbReference type="CDD" id="cd00067">
    <property type="entry name" value="GAL4"/>
    <property type="match status" value="1"/>
</dbReference>
<organism evidence="3 4">
    <name type="scientific">Podospora australis</name>
    <dbReference type="NCBI Taxonomy" id="1536484"/>
    <lineage>
        <taxon>Eukaryota</taxon>
        <taxon>Fungi</taxon>
        <taxon>Dikarya</taxon>
        <taxon>Ascomycota</taxon>
        <taxon>Pezizomycotina</taxon>
        <taxon>Sordariomycetes</taxon>
        <taxon>Sordariomycetidae</taxon>
        <taxon>Sordariales</taxon>
        <taxon>Podosporaceae</taxon>
        <taxon>Podospora</taxon>
    </lineage>
</organism>
<dbReference type="InterPro" id="IPR001138">
    <property type="entry name" value="Zn2Cys6_DnaBD"/>
</dbReference>
<proteinExistence type="predicted"/>
<gene>
    <name evidence="3" type="ORF">QBC35DRAFT_384646</name>
</gene>
<dbReference type="PROSITE" id="PS50048">
    <property type="entry name" value="ZN2_CY6_FUNGAL_2"/>
    <property type="match status" value="1"/>
</dbReference>
<dbReference type="InterPro" id="IPR036864">
    <property type="entry name" value="Zn2-C6_fun-type_DNA-bd_sf"/>
</dbReference>
<dbReference type="SUPFAM" id="SSF57701">
    <property type="entry name" value="Zn2/Cys6 DNA-binding domain"/>
    <property type="match status" value="1"/>
</dbReference>
<evidence type="ECO:0000259" key="2">
    <source>
        <dbReference type="PROSITE" id="PS50048"/>
    </source>
</evidence>
<reference evidence="3" key="2">
    <citation type="submission" date="2023-05" db="EMBL/GenBank/DDBJ databases">
        <authorList>
            <consortium name="Lawrence Berkeley National Laboratory"/>
            <person name="Steindorff A."/>
            <person name="Hensen N."/>
            <person name="Bonometti L."/>
            <person name="Westerberg I."/>
            <person name="Brannstrom I.O."/>
            <person name="Guillou S."/>
            <person name="Cros-Aarteil S."/>
            <person name="Calhoun S."/>
            <person name="Haridas S."/>
            <person name="Kuo A."/>
            <person name="Mondo S."/>
            <person name="Pangilinan J."/>
            <person name="Riley R."/>
            <person name="Labutti K."/>
            <person name="Andreopoulos B."/>
            <person name="Lipzen A."/>
            <person name="Chen C."/>
            <person name="Yanf M."/>
            <person name="Daum C."/>
            <person name="Ng V."/>
            <person name="Clum A."/>
            <person name="Ohm R."/>
            <person name="Martin F."/>
            <person name="Silar P."/>
            <person name="Natvig D."/>
            <person name="Lalanne C."/>
            <person name="Gautier V."/>
            <person name="Ament-Velasquez S.L."/>
            <person name="Kruys A."/>
            <person name="Hutchinson M.I."/>
            <person name="Powell A.J."/>
            <person name="Barry K."/>
            <person name="Miller A.N."/>
            <person name="Grigoriev I.V."/>
            <person name="Debuchy R."/>
            <person name="Gladieux P."/>
            <person name="Thoren M.H."/>
            <person name="Johannesson H."/>
        </authorList>
    </citation>
    <scope>NUCLEOTIDE SEQUENCE</scope>
    <source>
        <strain evidence="3">PSN309</strain>
    </source>
</reference>
<dbReference type="PANTHER" id="PTHR38111">
    <property type="entry name" value="ZN(2)-C6 FUNGAL-TYPE DOMAIN-CONTAINING PROTEIN-RELATED"/>
    <property type="match status" value="1"/>
</dbReference>
<dbReference type="PROSITE" id="PS00463">
    <property type="entry name" value="ZN2_CY6_FUNGAL_1"/>
    <property type="match status" value="1"/>
</dbReference>
<comment type="caution">
    <text evidence="3">The sequence shown here is derived from an EMBL/GenBank/DDBJ whole genome shotgun (WGS) entry which is preliminary data.</text>
</comment>
<feature type="domain" description="Zn(2)-C6 fungal-type" evidence="2">
    <location>
        <begin position="10"/>
        <end position="38"/>
    </location>
</feature>
<protein>
    <recommendedName>
        <fullName evidence="2">Zn(2)-C6 fungal-type domain-containing protein</fullName>
    </recommendedName>
</protein>
<sequence>MVGVPGRSKGCHTCRRRRKGCDLQRPECAQCKRLGLKCDGYERKTTFVHHGAVSVFQLTIAASSTEARKTVKSGKKRNTTVDKVSTIALPEKLAKSAYECSYLALFFEMYQPGSTASSVSDYAGAGGLSLTSWLVGVQCRQIYHGSPLLQKSVMAICLSTLGQRMQNRQMTEEGLKAYTVALRGMSVALTRNNGKLPPDEAMLAATRCLSLYEVFFGTDASNIPGQARAWNRHRFGEMALLSARDPSMHKDGWAHDLLADGRMSCTIAGIVTRKDTMFSREEWKTVPWSGTNRKTAMDLLLDIFVDIPKLLVDLDSLTISPSTTKSKEAEAQSSLLERCEDMLEELEFWLERHAPTKWREVSPRRGRTGYEACHYPCSDNPTADDVAEAHIMCLFWAMQIKVRKVAVFTNFLGSEDESLPPEELEELVPYAQAILQTAPIFLTPGAGIAGCHLSVFPLTCAVRLFMTMSGTGATQVGTYIRELLSNRGRETGLPVWEFVKSLGILSLPKTDPILDGTRLAGCVY</sequence>
<dbReference type="SMART" id="SM00066">
    <property type="entry name" value="GAL4"/>
    <property type="match status" value="1"/>
</dbReference>
<dbReference type="PANTHER" id="PTHR38111:SF11">
    <property type="entry name" value="TRANSCRIPTION FACTOR DOMAIN-CONTAINING PROTEIN-RELATED"/>
    <property type="match status" value="1"/>
</dbReference>
<dbReference type="GO" id="GO:0008270">
    <property type="term" value="F:zinc ion binding"/>
    <property type="evidence" value="ECO:0007669"/>
    <property type="project" value="InterPro"/>
</dbReference>
<dbReference type="Proteomes" id="UP001302126">
    <property type="component" value="Unassembled WGS sequence"/>
</dbReference>
<keyword evidence="1" id="KW-0539">Nucleus</keyword>
<accession>A0AAN6WSH9</accession>
<dbReference type="Pfam" id="PF00172">
    <property type="entry name" value="Zn_clus"/>
    <property type="match status" value="1"/>
</dbReference>
<dbReference type="EMBL" id="MU864401">
    <property type="protein sequence ID" value="KAK4187518.1"/>
    <property type="molecule type" value="Genomic_DNA"/>
</dbReference>
<keyword evidence="4" id="KW-1185">Reference proteome</keyword>
<dbReference type="AlphaFoldDB" id="A0AAN6WSH9"/>